<dbReference type="Gene3D" id="2.160.20.10">
    <property type="entry name" value="Single-stranded right-handed beta-helix, Pectin lyase-like"/>
    <property type="match status" value="1"/>
</dbReference>
<keyword evidence="3" id="KW-0677">Repeat</keyword>
<gene>
    <name evidence="7" type="ORF">BK123_15235</name>
</gene>
<feature type="domain" description="GLAA-B beta-barrel" evidence="6">
    <location>
        <begin position="334"/>
        <end position="401"/>
    </location>
</feature>
<sequence>MPGNQNTTAPIILSLRDYEDPNNPDAQPAMKRAIEAARAMEGSVILDIPPGCYHFYPQSADREAYYISNTTSEEENPDVTKTIGIWLKDLHQVTLEGNGALFVFHGKQTMLVLDGCTDIEIRNLHWDYASPTVTEMTVDRCGDAYLEATVHPDSRYDCADGQFEWVGEGWRFREGPMQFCSADLGAAWRVDNWLERVVFTEELSPRRHRFHFGNQAPPHVAPGTIVQMRDGIRDQVGMLITGSSGVTISDVGLHFMHGLGVVGQFSDNLTFERLDLTPRPETGRTVAGFADFIHLSGCRGKVSIRNSRFAGAHDDAINVHGTYLRIVGRPASNQLLVRFMHPQTYGFSAFLPEDEVAFVNADTLNPYAFGRVAAVGMKSPRELLLTLENAVPADIGERDVLENVTWTPEVEIVGNTFARIPTRGILATTPRRIVIRDNTFLNMQMSAILVAADASSWYESGAVTDMSIVDNRFVNCGGPGHAVIRIAPENKHHQAAVHRSIRIACNCFETTGEDWLMARSTEGLIFQNNVIRMQEKHGLAGNIRTDERVHLEACIGAHISCNDLEYDDLT</sequence>
<dbReference type="GO" id="GO:0004557">
    <property type="term" value="F:alpha-galactosidase activity"/>
    <property type="evidence" value="ECO:0007669"/>
    <property type="project" value="UniProtKB-EC"/>
</dbReference>
<dbReference type="SUPFAM" id="SSF51126">
    <property type="entry name" value="Pectin lyase-like"/>
    <property type="match status" value="1"/>
</dbReference>
<dbReference type="Pfam" id="PF23764">
    <property type="entry name" value="Beta-barrel_GLAA-B_II"/>
    <property type="match status" value="1"/>
</dbReference>
<dbReference type="InterPro" id="IPR011050">
    <property type="entry name" value="Pectin_lyase_fold/virulence"/>
</dbReference>
<keyword evidence="4" id="KW-0378">Hydrolase</keyword>
<evidence type="ECO:0000313" key="7">
    <source>
        <dbReference type="EMBL" id="OME91990.1"/>
    </source>
</evidence>
<evidence type="ECO:0000256" key="4">
    <source>
        <dbReference type="ARBA" id="ARBA00022801"/>
    </source>
</evidence>
<name>A0A1R1B0G5_PAELA</name>
<evidence type="ECO:0000256" key="2">
    <source>
        <dbReference type="ARBA" id="ARBA00001271"/>
    </source>
</evidence>
<dbReference type="InterPro" id="IPR012334">
    <property type="entry name" value="Pectin_lyas_fold"/>
</dbReference>
<evidence type="ECO:0000256" key="5">
    <source>
        <dbReference type="ARBA" id="ARBA00023295"/>
    </source>
</evidence>
<evidence type="ECO:0000313" key="8">
    <source>
        <dbReference type="Proteomes" id="UP000187074"/>
    </source>
</evidence>
<protein>
    <submittedName>
        <fullName evidence="7">Alpha-galactosidase</fullName>
    </submittedName>
</protein>
<evidence type="ECO:0000259" key="6">
    <source>
        <dbReference type="Pfam" id="PF23764"/>
    </source>
</evidence>
<keyword evidence="5" id="KW-0326">Glycosidase</keyword>
<dbReference type="STRING" id="1401.BK123_15235"/>
<evidence type="ECO:0000256" key="1">
    <source>
        <dbReference type="ARBA" id="ARBA00001255"/>
    </source>
</evidence>
<accession>A0A1R1B0G5</accession>
<dbReference type="InterPro" id="IPR056441">
    <property type="entry name" value="Beta-barrel_GLAA-B_II"/>
</dbReference>
<proteinExistence type="predicted"/>
<dbReference type="Proteomes" id="UP000187074">
    <property type="component" value="Unassembled WGS sequence"/>
</dbReference>
<organism evidence="7 8">
    <name type="scientific">Paenibacillus lautus</name>
    <name type="common">Bacillus lautus</name>
    <dbReference type="NCBI Taxonomy" id="1401"/>
    <lineage>
        <taxon>Bacteria</taxon>
        <taxon>Bacillati</taxon>
        <taxon>Bacillota</taxon>
        <taxon>Bacilli</taxon>
        <taxon>Bacillales</taxon>
        <taxon>Paenibacillaceae</taxon>
        <taxon>Paenibacillus</taxon>
    </lineage>
</organism>
<dbReference type="RefSeq" id="WP_076323252.1">
    <property type="nucleotide sequence ID" value="NZ_MRTF01000005.1"/>
</dbReference>
<comment type="catalytic activity">
    <reaction evidence="2">
        <text>Hydrolysis of terminal, non-reducing branched (1-&gt;3)-alpha-D-galactosidic residues, producing free D-galactose.</text>
        <dbReference type="EC" id="3.2.1.n1"/>
    </reaction>
</comment>
<dbReference type="EMBL" id="MRTF01000005">
    <property type="protein sequence ID" value="OME91990.1"/>
    <property type="molecule type" value="Genomic_DNA"/>
</dbReference>
<comment type="catalytic activity">
    <reaction evidence="1">
        <text>Hydrolysis of terminal, non-reducing alpha-D-galactose residues in alpha-D-galactosides, including galactose oligosaccharides, galactomannans and galactolipids.</text>
        <dbReference type="EC" id="3.2.1.22"/>
    </reaction>
</comment>
<reference evidence="7 8" key="1">
    <citation type="submission" date="2016-11" db="EMBL/GenBank/DDBJ databases">
        <title>Paenibacillus species isolates.</title>
        <authorList>
            <person name="Beno S.M."/>
        </authorList>
    </citation>
    <scope>NUCLEOTIDE SEQUENCE [LARGE SCALE GENOMIC DNA]</scope>
    <source>
        <strain evidence="7 8">FSL F4-0100</strain>
    </source>
</reference>
<evidence type="ECO:0000256" key="3">
    <source>
        <dbReference type="ARBA" id="ARBA00022737"/>
    </source>
</evidence>
<comment type="caution">
    <text evidence="7">The sequence shown here is derived from an EMBL/GenBank/DDBJ whole genome shotgun (WGS) entry which is preliminary data.</text>
</comment>
<dbReference type="AlphaFoldDB" id="A0A1R1B0G5"/>
<dbReference type="OrthoDB" id="9807299at2"/>